<sequence length="158" mass="15995">MVDVSVRESRRDGVTFATVVVENPSSERRRVRLAVSCEGALWPPRRRGVPAAGWDADGVTLTVAAGGVRGVGFATPASTVDVECVATEGRGGVESEAVAADGSEEPNAPDVDGVVRALGSFAPPLAATPRENASPEESGEPVARGASAAPGDGDGWDA</sequence>
<protein>
    <submittedName>
        <fullName evidence="2">Uncharacterized protein</fullName>
    </submittedName>
</protein>
<organism evidence="2 3">
    <name type="scientific">Halorubellus litoreus</name>
    <dbReference type="NCBI Taxonomy" id="755308"/>
    <lineage>
        <taxon>Archaea</taxon>
        <taxon>Methanobacteriati</taxon>
        <taxon>Methanobacteriota</taxon>
        <taxon>Stenosarchaea group</taxon>
        <taxon>Halobacteria</taxon>
        <taxon>Halobacteriales</taxon>
        <taxon>Halorubellaceae</taxon>
        <taxon>Halorubellus</taxon>
    </lineage>
</organism>
<proteinExistence type="predicted"/>
<gene>
    <name evidence="2" type="ORF">ACFQGB_05175</name>
</gene>
<evidence type="ECO:0000313" key="3">
    <source>
        <dbReference type="Proteomes" id="UP001596395"/>
    </source>
</evidence>
<evidence type="ECO:0000256" key="1">
    <source>
        <dbReference type="SAM" id="MobiDB-lite"/>
    </source>
</evidence>
<dbReference type="Pfam" id="PF25256">
    <property type="entry name" value="DUF7857"/>
    <property type="match status" value="1"/>
</dbReference>
<dbReference type="EMBL" id="JBHSXN010000001">
    <property type="protein sequence ID" value="MFC6952246.1"/>
    <property type="molecule type" value="Genomic_DNA"/>
</dbReference>
<keyword evidence="3" id="KW-1185">Reference proteome</keyword>
<dbReference type="AlphaFoldDB" id="A0ABD5VHB6"/>
<comment type="caution">
    <text evidence="2">The sequence shown here is derived from an EMBL/GenBank/DDBJ whole genome shotgun (WGS) entry which is preliminary data.</text>
</comment>
<feature type="region of interest" description="Disordered" evidence="1">
    <location>
        <begin position="92"/>
        <end position="158"/>
    </location>
</feature>
<accession>A0ABD5VHB6</accession>
<name>A0ABD5VHB6_9EURY</name>
<dbReference type="InterPro" id="IPR057179">
    <property type="entry name" value="DUF7857"/>
</dbReference>
<reference evidence="2 3" key="1">
    <citation type="journal article" date="2019" name="Int. J. Syst. Evol. Microbiol.">
        <title>The Global Catalogue of Microorganisms (GCM) 10K type strain sequencing project: providing services to taxonomists for standard genome sequencing and annotation.</title>
        <authorList>
            <consortium name="The Broad Institute Genomics Platform"/>
            <consortium name="The Broad Institute Genome Sequencing Center for Infectious Disease"/>
            <person name="Wu L."/>
            <person name="Ma J."/>
        </authorList>
    </citation>
    <scope>NUCLEOTIDE SEQUENCE [LARGE SCALE GENOMIC DNA]</scope>
    <source>
        <strain evidence="2 3">GX26</strain>
    </source>
</reference>
<dbReference type="Proteomes" id="UP001596395">
    <property type="component" value="Unassembled WGS sequence"/>
</dbReference>
<evidence type="ECO:0000313" key="2">
    <source>
        <dbReference type="EMBL" id="MFC6952246.1"/>
    </source>
</evidence>
<dbReference type="RefSeq" id="WP_336349236.1">
    <property type="nucleotide sequence ID" value="NZ_JAZAQL010000001.1"/>
</dbReference>